<dbReference type="GO" id="GO:0043386">
    <property type="term" value="P:mycotoxin biosynthetic process"/>
    <property type="evidence" value="ECO:0007669"/>
    <property type="project" value="InterPro"/>
</dbReference>
<proteinExistence type="inferred from homology"/>
<comment type="pathway">
    <text evidence="1">Mycotoxin biosynthesis.</text>
</comment>
<dbReference type="Pfam" id="PF11807">
    <property type="entry name" value="UstYa"/>
    <property type="match status" value="1"/>
</dbReference>
<dbReference type="AlphaFoldDB" id="A0A0C3BHQ0"/>
<name>A0A0C3BHQ0_PILCF</name>
<gene>
    <name evidence="3" type="ORF">PILCRDRAFT_347779</name>
</gene>
<dbReference type="Proteomes" id="UP000054166">
    <property type="component" value="Unassembled WGS sequence"/>
</dbReference>
<dbReference type="InterPro" id="IPR021765">
    <property type="entry name" value="UstYa-like"/>
</dbReference>
<sequence>MYHGRCTCDQTLYTPVQDILEYETKLFLHSSDISRYHNPPSEAGDQAWRDLYKFGVSRIPKSQAALMVNRTIAIPGDEGNYVVILNVFHDLHCLNKIRQALHPDYYNQSHVTNGFDHIDHCISSIRQSLMCSADVTPMVWTWDEEAQRTFPRSDTLHSCRNFEKIREWAKDNQLDRELILTVHVEDDLE</sequence>
<dbReference type="PANTHER" id="PTHR33365:SF4">
    <property type="entry name" value="CYCLOCHLOROTINE BIOSYNTHESIS PROTEIN O"/>
    <property type="match status" value="1"/>
</dbReference>
<comment type="similarity">
    <text evidence="2">Belongs to the ustYa family.</text>
</comment>
<evidence type="ECO:0000256" key="2">
    <source>
        <dbReference type="ARBA" id="ARBA00035112"/>
    </source>
</evidence>
<keyword evidence="4" id="KW-1185">Reference proteome</keyword>
<evidence type="ECO:0000313" key="4">
    <source>
        <dbReference type="Proteomes" id="UP000054166"/>
    </source>
</evidence>
<reference evidence="3 4" key="1">
    <citation type="submission" date="2014-04" db="EMBL/GenBank/DDBJ databases">
        <authorList>
            <consortium name="DOE Joint Genome Institute"/>
            <person name="Kuo A."/>
            <person name="Tarkka M."/>
            <person name="Buscot F."/>
            <person name="Kohler A."/>
            <person name="Nagy L.G."/>
            <person name="Floudas D."/>
            <person name="Copeland A."/>
            <person name="Barry K.W."/>
            <person name="Cichocki N."/>
            <person name="Veneault-Fourrey C."/>
            <person name="LaButti K."/>
            <person name="Lindquist E.A."/>
            <person name="Lipzen A."/>
            <person name="Lundell T."/>
            <person name="Morin E."/>
            <person name="Murat C."/>
            <person name="Sun H."/>
            <person name="Tunlid A."/>
            <person name="Henrissat B."/>
            <person name="Grigoriev I.V."/>
            <person name="Hibbett D.S."/>
            <person name="Martin F."/>
            <person name="Nordberg H.P."/>
            <person name="Cantor M.N."/>
            <person name="Hua S.X."/>
        </authorList>
    </citation>
    <scope>NUCLEOTIDE SEQUENCE [LARGE SCALE GENOMIC DNA]</scope>
    <source>
        <strain evidence="3 4">F 1598</strain>
    </source>
</reference>
<organism evidence="3 4">
    <name type="scientific">Piloderma croceum (strain F 1598)</name>
    <dbReference type="NCBI Taxonomy" id="765440"/>
    <lineage>
        <taxon>Eukaryota</taxon>
        <taxon>Fungi</taxon>
        <taxon>Dikarya</taxon>
        <taxon>Basidiomycota</taxon>
        <taxon>Agaricomycotina</taxon>
        <taxon>Agaricomycetes</taxon>
        <taxon>Agaricomycetidae</taxon>
        <taxon>Atheliales</taxon>
        <taxon>Atheliaceae</taxon>
        <taxon>Piloderma</taxon>
    </lineage>
</organism>
<evidence type="ECO:0000313" key="3">
    <source>
        <dbReference type="EMBL" id="KIM85848.1"/>
    </source>
</evidence>
<dbReference type="STRING" id="765440.A0A0C3BHQ0"/>
<dbReference type="PANTHER" id="PTHR33365">
    <property type="entry name" value="YALI0B05434P"/>
    <property type="match status" value="1"/>
</dbReference>
<accession>A0A0C3BHQ0</accession>
<reference evidence="4" key="2">
    <citation type="submission" date="2015-01" db="EMBL/GenBank/DDBJ databases">
        <title>Evolutionary Origins and Diversification of the Mycorrhizal Mutualists.</title>
        <authorList>
            <consortium name="DOE Joint Genome Institute"/>
            <consortium name="Mycorrhizal Genomics Consortium"/>
            <person name="Kohler A."/>
            <person name="Kuo A."/>
            <person name="Nagy L.G."/>
            <person name="Floudas D."/>
            <person name="Copeland A."/>
            <person name="Barry K.W."/>
            <person name="Cichocki N."/>
            <person name="Veneault-Fourrey C."/>
            <person name="LaButti K."/>
            <person name="Lindquist E.A."/>
            <person name="Lipzen A."/>
            <person name="Lundell T."/>
            <person name="Morin E."/>
            <person name="Murat C."/>
            <person name="Riley R."/>
            <person name="Ohm R."/>
            <person name="Sun H."/>
            <person name="Tunlid A."/>
            <person name="Henrissat B."/>
            <person name="Grigoriev I.V."/>
            <person name="Hibbett D.S."/>
            <person name="Martin F."/>
        </authorList>
    </citation>
    <scope>NUCLEOTIDE SEQUENCE [LARGE SCALE GENOMIC DNA]</scope>
    <source>
        <strain evidence="4">F 1598</strain>
    </source>
</reference>
<dbReference type="HOGENOM" id="CLU_042941_6_3_1"/>
<protein>
    <submittedName>
        <fullName evidence="3">Uncharacterized protein</fullName>
    </submittedName>
</protein>
<dbReference type="EMBL" id="KN832984">
    <property type="protein sequence ID" value="KIM85848.1"/>
    <property type="molecule type" value="Genomic_DNA"/>
</dbReference>
<dbReference type="OrthoDB" id="3687641at2759"/>
<evidence type="ECO:0000256" key="1">
    <source>
        <dbReference type="ARBA" id="ARBA00004685"/>
    </source>
</evidence>
<dbReference type="InParanoid" id="A0A0C3BHQ0"/>